<evidence type="ECO:0000313" key="6">
    <source>
        <dbReference type="Ensembl" id="ENSMODP00000042468.1"/>
    </source>
</evidence>
<dbReference type="AlphaFoldDB" id="A0A5F8G4R5"/>
<dbReference type="InterPro" id="IPR001841">
    <property type="entry name" value="Znf_RING"/>
</dbReference>
<keyword evidence="3" id="KW-0862">Zinc</keyword>
<reference evidence="6 7" key="1">
    <citation type="journal article" date="2007" name="Nature">
        <title>Genome of the marsupial Monodelphis domestica reveals innovation in non-coding sequences.</title>
        <authorList>
            <person name="Mikkelsen T.S."/>
            <person name="Wakefield M.J."/>
            <person name="Aken B."/>
            <person name="Amemiya C.T."/>
            <person name="Chang J.L."/>
            <person name="Duke S."/>
            <person name="Garber M."/>
            <person name="Gentles A.J."/>
            <person name="Goodstadt L."/>
            <person name="Heger A."/>
            <person name="Jurka J."/>
            <person name="Kamal M."/>
            <person name="Mauceli E."/>
            <person name="Searle S.M."/>
            <person name="Sharpe T."/>
            <person name="Baker M.L."/>
            <person name="Batzer M.A."/>
            <person name="Benos P.V."/>
            <person name="Belov K."/>
            <person name="Clamp M."/>
            <person name="Cook A."/>
            <person name="Cuff J."/>
            <person name="Das R."/>
            <person name="Davidow L."/>
            <person name="Deakin J.E."/>
            <person name="Fazzari M.J."/>
            <person name="Glass J.L."/>
            <person name="Grabherr M."/>
            <person name="Greally J.M."/>
            <person name="Gu W."/>
            <person name="Hore T.A."/>
            <person name="Huttley G.A."/>
            <person name="Kleber M."/>
            <person name="Jirtle R.L."/>
            <person name="Koina E."/>
            <person name="Lee J.T."/>
            <person name="Mahony S."/>
            <person name="Marra M.A."/>
            <person name="Miller R.D."/>
            <person name="Nicholls R.D."/>
            <person name="Oda M."/>
            <person name="Papenfuss A.T."/>
            <person name="Parra Z.E."/>
            <person name="Pollock D.D."/>
            <person name="Ray D.A."/>
            <person name="Schein J.E."/>
            <person name="Speed T.P."/>
            <person name="Thompson K."/>
            <person name="VandeBerg J.L."/>
            <person name="Wade C.M."/>
            <person name="Walker J.A."/>
            <person name="Waters P.D."/>
            <person name="Webber C."/>
            <person name="Weidman J.R."/>
            <person name="Xie X."/>
            <person name="Zody M.C."/>
            <person name="Baldwin J."/>
            <person name="Abdouelleil A."/>
            <person name="Abdulkadir J."/>
            <person name="Abebe A."/>
            <person name="Abera B."/>
            <person name="Abreu J."/>
            <person name="Acer S.C."/>
            <person name="Aftuck L."/>
            <person name="Alexander A."/>
            <person name="An P."/>
            <person name="Anderson E."/>
            <person name="Anderson S."/>
            <person name="Arachi H."/>
            <person name="Azer M."/>
            <person name="Bachantsang P."/>
            <person name="Barry A."/>
            <person name="Bayul T."/>
            <person name="Berlin A."/>
            <person name="Bessette D."/>
            <person name="Bloom T."/>
            <person name="Bloom T."/>
            <person name="Boguslavskiy L."/>
            <person name="Bonnet C."/>
            <person name="Boukhgalter B."/>
            <person name="Bourzgui I."/>
            <person name="Brown A."/>
            <person name="Cahill P."/>
            <person name="Channer S."/>
            <person name="Cheshatsang Y."/>
            <person name="Chuda L."/>
            <person name="Citroen M."/>
            <person name="Collymore A."/>
            <person name="Cooke P."/>
            <person name="Costello M."/>
            <person name="D'Aco K."/>
            <person name="Daza R."/>
            <person name="De Haan G."/>
            <person name="DeGray S."/>
            <person name="DeMaso C."/>
            <person name="Dhargay N."/>
            <person name="Dooley K."/>
            <person name="Dooley E."/>
            <person name="Doricent M."/>
            <person name="Dorje P."/>
            <person name="Dorjee K."/>
            <person name="Dupes A."/>
            <person name="Elong R."/>
            <person name="Falk J."/>
            <person name="Farina A."/>
            <person name="Faro S."/>
            <person name="Ferguson D."/>
            <person name="Fisher S."/>
            <person name="Foley C.D."/>
            <person name="Franke A."/>
            <person name="Friedrich D."/>
            <person name="Gadbois L."/>
            <person name="Gearin G."/>
            <person name="Gearin C.R."/>
            <person name="Giannoukos G."/>
            <person name="Goode T."/>
            <person name="Graham J."/>
            <person name="Grandbois E."/>
            <person name="Grewal S."/>
            <person name="Gyaltsen K."/>
            <person name="Hafez N."/>
            <person name="Hagos B."/>
            <person name="Hall J."/>
            <person name="Henson C."/>
            <person name="Hollinger A."/>
            <person name="Honan T."/>
            <person name="Huard M.D."/>
            <person name="Hughes L."/>
            <person name="Hurhula B."/>
            <person name="Husby M.E."/>
            <person name="Kamat A."/>
            <person name="Kanga B."/>
            <person name="Kashin S."/>
            <person name="Khazanovich D."/>
            <person name="Kisner P."/>
            <person name="Lance K."/>
            <person name="Lara M."/>
            <person name="Lee W."/>
            <person name="Lennon N."/>
            <person name="Letendre F."/>
            <person name="LeVine R."/>
            <person name="Lipovsky A."/>
            <person name="Liu X."/>
            <person name="Liu J."/>
            <person name="Liu S."/>
            <person name="Lokyitsang T."/>
            <person name="Lokyitsang Y."/>
            <person name="Lubonja R."/>
            <person name="Lui A."/>
            <person name="MacDonald P."/>
            <person name="Magnisalis V."/>
            <person name="Maru K."/>
            <person name="Matthews C."/>
            <person name="McCusker W."/>
            <person name="McDonough S."/>
            <person name="Mehta T."/>
            <person name="Meldrim J."/>
            <person name="Meneus L."/>
            <person name="Mihai O."/>
            <person name="Mihalev A."/>
            <person name="Mihova T."/>
            <person name="Mittelman R."/>
            <person name="Mlenga V."/>
            <person name="Montmayeur A."/>
            <person name="Mulrain L."/>
            <person name="Navidi A."/>
            <person name="Naylor J."/>
            <person name="Negash T."/>
            <person name="Nguyen T."/>
            <person name="Nguyen N."/>
            <person name="Nicol R."/>
            <person name="Norbu C."/>
            <person name="Norbu N."/>
            <person name="Novod N."/>
            <person name="O'Neill B."/>
            <person name="Osman S."/>
            <person name="Markiewicz E."/>
            <person name="Oyono O.L."/>
            <person name="Patti C."/>
            <person name="Phunkhang P."/>
            <person name="Pierre F."/>
            <person name="Priest M."/>
            <person name="Raghuraman S."/>
            <person name="Rege F."/>
            <person name="Reyes R."/>
            <person name="Rise C."/>
            <person name="Rogov P."/>
            <person name="Ross K."/>
            <person name="Ryan E."/>
            <person name="Settipalli S."/>
            <person name="Shea T."/>
            <person name="Sherpa N."/>
            <person name="Shi L."/>
            <person name="Shih D."/>
            <person name="Sparrow T."/>
            <person name="Spaulding J."/>
            <person name="Stalker J."/>
            <person name="Stange-Thomann N."/>
            <person name="Stavropoulos S."/>
            <person name="Stone C."/>
            <person name="Strader C."/>
            <person name="Tesfaye S."/>
            <person name="Thomson T."/>
            <person name="Thoulutsang Y."/>
            <person name="Thoulutsang D."/>
            <person name="Topham K."/>
            <person name="Topping I."/>
            <person name="Tsamla T."/>
            <person name="Vassiliev H."/>
            <person name="Vo A."/>
            <person name="Wangchuk T."/>
            <person name="Wangdi T."/>
            <person name="Weiand M."/>
            <person name="Wilkinson J."/>
            <person name="Wilson A."/>
            <person name="Yadav S."/>
            <person name="Young G."/>
            <person name="Yu Q."/>
            <person name="Zembek L."/>
            <person name="Zhong D."/>
            <person name="Zimmer A."/>
            <person name="Zwirko Z."/>
            <person name="Jaffe D.B."/>
            <person name="Alvarez P."/>
            <person name="Brockman W."/>
            <person name="Butler J."/>
            <person name="Chin C."/>
            <person name="Gnerre S."/>
            <person name="MacCallum I."/>
            <person name="Graves J.A."/>
            <person name="Ponting C.P."/>
            <person name="Breen M."/>
            <person name="Samollow P.B."/>
            <person name="Lander E.S."/>
            <person name="Lindblad-Toh K."/>
        </authorList>
    </citation>
    <scope>NUCLEOTIDE SEQUENCE [LARGE SCALE GENOMIC DNA]</scope>
</reference>
<dbReference type="Gene3D" id="3.30.40.10">
    <property type="entry name" value="Zinc/RING finger domain, C3HC4 (zinc finger)"/>
    <property type="match status" value="1"/>
</dbReference>
<feature type="domain" description="RING-type" evidence="5">
    <location>
        <begin position="18"/>
        <end position="42"/>
    </location>
</feature>
<dbReference type="STRING" id="13616.ENSMODP00000042468"/>
<dbReference type="PROSITE" id="PS50089">
    <property type="entry name" value="ZF_RING_2"/>
    <property type="match status" value="1"/>
</dbReference>
<evidence type="ECO:0000256" key="3">
    <source>
        <dbReference type="ARBA" id="ARBA00022833"/>
    </source>
</evidence>
<keyword evidence="1" id="KW-0479">Metal-binding</keyword>
<dbReference type="SMART" id="SM00184">
    <property type="entry name" value="RING"/>
    <property type="match status" value="1"/>
</dbReference>
<dbReference type="GeneTree" id="ENSGT01030000234669"/>
<evidence type="ECO:0000256" key="4">
    <source>
        <dbReference type="PROSITE-ProRule" id="PRU00175"/>
    </source>
</evidence>
<dbReference type="InterPro" id="IPR013083">
    <property type="entry name" value="Znf_RING/FYVE/PHD"/>
</dbReference>
<protein>
    <recommendedName>
        <fullName evidence="5">RING-type domain-containing protein</fullName>
    </recommendedName>
</protein>
<organism evidence="6 7">
    <name type="scientific">Monodelphis domestica</name>
    <name type="common">Gray short-tailed opossum</name>
    <dbReference type="NCBI Taxonomy" id="13616"/>
    <lineage>
        <taxon>Eukaryota</taxon>
        <taxon>Metazoa</taxon>
        <taxon>Chordata</taxon>
        <taxon>Craniata</taxon>
        <taxon>Vertebrata</taxon>
        <taxon>Euteleostomi</taxon>
        <taxon>Mammalia</taxon>
        <taxon>Metatheria</taxon>
        <taxon>Didelphimorphia</taxon>
        <taxon>Didelphidae</taxon>
        <taxon>Monodelphis</taxon>
    </lineage>
</organism>
<dbReference type="Ensembl" id="ENSMODT00000057994.1">
    <property type="protein sequence ID" value="ENSMODP00000042468.1"/>
    <property type="gene ID" value="ENSMODG00000040011.1"/>
</dbReference>
<accession>A0A5F8G4R5</accession>
<evidence type="ECO:0000313" key="7">
    <source>
        <dbReference type="Proteomes" id="UP000002280"/>
    </source>
</evidence>
<dbReference type="InterPro" id="IPR050143">
    <property type="entry name" value="TRIM/RBCC"/>
</dbReference>
<dbReference type="PROSITE" id="PS00518">
    <property type="entry name" value="ZF_RING_1"/>
    <property type="match status" value="1"/>
</dbReference>
<proteinExistence type="predicted"/>
<evidence type="ECO:0000256" key="2">
    <source>
        <dbReference type="ARBA" id="ARBA00022771"/>
    </source>
</evidence>
<dbReference type="SUPFAM" id="SSF57850">
    <property type="entry name" value="RING/U-box"/>
    <property type="match status" value="1"/>
</dbReference>
<dbReference type="Bgee" id="ENSMODG00000040011">
    <property type="expression patterns" value="Expressed in liver and 1 other cell type or tissue"/>
</dbReference>
<evidence type="ECO:0000256" key="1">
    <source>
        <dbReference type="ARBA" id="ARBA00022723"/>
    </source>
</evidence>
<dbReference type="GO" id="GO:0008270">
    <property type="term" value="F:zinc ion binding"/>
    <property type="evidence" value="ECO:0007669"/>
    <property type="project" value="UniProtKB-KW"/>
</dbReference>
<dbReference type="Proteomes" id="UP000002280">
    <property type="component" value="Chromosome 2"/>
</dbReference>
<keyword evidence="2 4" id="KW-0863">Zinc-finger</keyword>
<name>A0A5F8G4R5_MONDO</name>
<reference evidence="6" key="2">
    <citation type="submission" date="2025-08" db="UniProtKB">
        <authorList>
            <consortium name="Ensembl"/>
        </authorList>
    </citation>
    <scope>IDENTIFICATION</scope>
</reference>
<dbReference type="InterPro" id="IPR017907">
    <property type="entry name" value="Znf_RING_CS"/>
</dbReference>
<keyword evidence="7" id="KW-1185">Reference proteome</keyword>
<reference evidence="6" key="3">
    <citation type="submission" date="2025-09" db="UniProtKB">
        <authorList>
            <consortium name="Ensembl"/>
        </authorList>
    </citation>
    <scope>IDENTIFICATION</scope>
</reference>
<dbReference type="InParanoid" id="A0A5F8G4R5"/>
<evidence type="ECO:0000259" key="5">
    <source>
        <dbReference type="PROSITE" id="PS50089"/>
    </source>
</evidence>
<sequence>MNLCALALAAELHGEVTCSICLELFQDPVSIECGHSFCRSCIARCWEGPGIPVFPPPHTVQYCTVFSAELAFVKLTSILR</sequence>
<dbReference type="Pfam" id="PF15227">
    <property type="entry name" value="zf-C3HC4_4"/>
    <property type="match status" value="1"/>
</dbReference>
<dbReference type="PANTHER" id="PTHR24103">
    <property type="entry name" value="E3 UBIQUITIN-PROTEIN LIGASE TRIM"/>
    <property type="match status" value="1"/>
</dbReference>